<accession>A0ABS2R9N9</accession>
<evidence type="ECO:0000313" key="3">
    <source>
        <dbReference type="Proteomes" id="UP000823485"/>
    </source>
</evidence>
<dbReference type="Pfam" id="PF03781">
    <property type="entry name" value="FGE-sulfatase"/>
    <property type="match status" value="1"/>
</dbReference>
<dbReference type="InterPro" id="IPR005532">
    <property type="entry name" value="SUMF_dom"/>
</dbReference>
<dbReference type="SUPFAM" id="SSF56436">
    <property type="entry name" value="C-type lectin-like"/>
    <property type="match status" value="1"/>
</dbReference>
<feature type="domain" description="Sulfatase-modifying factor enzyme-like" evidence="1">
    <location>
        <begin position="205"/>
        <end position="471"/>
    </location>
</feature>
<dbReference type="InterPro" id="IPR016187">
    <property type="entry name" value="CTDL_fold"/>
</dbReference>
<dbReference type="EMBL" id="JAFBFH010000022">
    <property type="protein sequence ID" value="MBM7716085.1"/>
    <property type="molecule type" value="Genomic_DNA"/>
</dbReference>
<gene>
    <name evidence="2" type="ORF">JOC94_003096</name>
</gene>
<evidence type="ECO:0000313" key="2">
    <source>
        <dbReference type="EMBL" id="MBM7716085.1"/>
    </source>
</evidence>
<comment type="caution">
    <text evidence="2">The sequence shown here is derived from an EMBL/GenBank/DDBJ whole genome shotgun (WGS) entry which is preliminary data.</text>
</comment>
<dbReference type="Gene3D" id="3.90.1580.10">
    <property type="entry name" value="paralog of FGE (formylglycine-generating enzyme)"/>
    <property type="match status" value="1"/>
</dbReference>
<proteinExistence type="predicted"/>
<evidence type="ECO:0000259" key="1">
    <source>
        <dbReference type="Pfam" id="PF03781"/>
    </source>
</evidence>
<dbReference type="PANTHER" id="PTHR23150">
    <property type="entry name" value="SULFATASE MODIFYING FACTOR 1, 2"/>
    <property type="match status" value="1"/>
</dbReference>
<organism evidence="2 3">
    <name type="scientific">Siminovitchia thermophila</name>
    <dbReference type="NCBI Taxonomy" id="1245522"/>
    <lineage>
        <taxon>Bacteria</taxon>
        <taxon>Bacillati</taxon>
        <taxon>Bacillota</taxon>
        <taxon>Bacilli</taxon>
        <taxon>Bacillales</taxon>
        <taxon>Bacillaceae</taxon>
        <taxon>Siminovitchia</taxon>
    </lineage>
</organism>
<dbReference type="RefSeq" id="WP_077109579.1">
    <property type="nucleotide sequence ID" value="NZ_JAFBFH010000022.1"/>
</dbReference>
<keyword evidence="3" id="KW-1185">Reference proteome</keyword>
<name>A0ABS2R9N9_9BACI</name>
<reference evidence="2 3" key="1">
    <citation type="submission" date="2021-01" db="EMBL/GenBank/DDBJ databases">
        <title>Genomic Encyclopedia of Type Strains, Phase IV (KMG-IV): sequencing the most valuable type-strain genomes for metagenomic binning, comparative biology and taxonomic classification.</title>
        <authorList>
            <person name="Goeker M."/>
        </authorList>
    </citation>
    <scope>NUCLEOTIDE SEQUENCE [LARGE SCALE GENOMIC DNA]</scope>
    <source>
        <strain evidence="2 3">DSM 105453</strain>
    </source>
</reference>
<dbReference type="InterPro" id="IPR051043">
    <property type="entry name" value="Sulfatase_Mod_Factor_Kinase"/>
</dbReference>
<dbReference type="Proteomes" id="UP000823485">
    <property type="component" value="Unassembled WGS sequence"/>
</dbReference>
<sequence length="492" mass="57628">MKLYISNSHKSLYEKDINKLLKIEDKFEQDHLDGLGVDELKHEFDFTIMPIIHSIEHPVAAEYIFGMALGHPHTYTRYRLVDFVERWLPYFSAIETIVRLTHDPDDLVSFRAIEICGKERIEESYKFLSTIIGEASIKVHTPNKPVGLGAQKVLTSLVDLLGTEDPEELEIIEKFYLNKGHLFNKYDFEEKIPIDLLEEFCNKEEEGMVLIPGGFFIYGLDPHQIPDKTFGWEDASPSQKVWLPPFFIDKYPTTNKEYDEFVYSIKTDGHIFCHPNEPEEKEHQRNTYWDKRFKPDHPVTGIDWYDAFAYARWKGKELPTEFQWEKAARGTDGLIWPWGNSFEGKKVNWAGRWLEEEPLNLKDWREGITKFNEKIPLEPIKKAQTFENTSSPYGIVGMIGNHWEWTRSDLETRREFHPIFNDKMGKDSKRHAFAVLKGGSFFSMPGLMYPSYRGKDIPFCRHNEMGFRCVRNIPINKIRRAIGRPLTNKAVY</sequence>
<protein>
    <submittedName>
        <fullName evidence="2">Formylglycine-generating enzyme required for sulfatase activity</fullName>
    </submittedName>
</protein>
<dbReference type="InterPro" id="IPR042095">
    <property type="entry name" value="SUMF_sf"/>
</dbReference>
<dbReference type="PANTHER" id="PTHR23150:SF19">
    <property type="entry name" value="FORMYLGLYCINE-GENERATING ENZYME"/>
    <property type="match status" value="1"/>
</dbReference>